<accession>A0ABD3VYX5</accession>
<dbReference type="EMBL" id="JBJQND010000009">
    <property type="protein sequence ID" value="KAL3866841.1"/>
    <property type="molecule type" value="Genomic_DNA"/>
</dbReference>
<name>A0ABD3VYX5_SINWO</name>
<reference evidence="2 3" key="1">
    <citation type="submission" date="2024-11" db="EMBL/GenBank/DDBJ databases">
        <title>Chromosome-level genome assembly of the freshwater bivalve Anodonta woodiana.</title>
        <authorList>
            <person name="Chen X."/>
        </authorList>
    </citation>
    <scope>NUCLEOTIDE SEQUENCE [LARGE SCALE GENOMIC DNA]</scope>
    <source>
        <strain evidence="2">MN2024</strain>
        <tissue evidence="2">Gills</tissue>
    </source>
</reference>
<keyword evidence="1" id="KW-0732">Signal</keyword>
<dbReference type="AlphaFoldDB" id="A0ABD3VYX5"/>
<proteinExistence type="predicted"/>
<feature type="signal peptide" evidence="1">
    <location>
        <begin position="1"/>
        <end position="16"/>
    </location>
</feature>
<comment type="caution">
    <text evidence="2">The sequence shown here is derived from an EMBL/GenBank/DDBJ whole genome shotgun (WGS) entry which is preliminary data.</text>
</comment>
<dbReference type="Proteomes" id="UP001634394">
    <property type="component" value="Unassembled WGS sequence"/>
</dbReference>
<protein>
    <submittedName>
        <fullName evidence="2">Uncharacterized protein</fullName>
    </submittedName>
</protein>
<keyword evidence="3" id="KW-1185">Reference proteome</keyword>
<gene>
    <name evidence="2" type="ORF">ACJMK2_044102</name>
</gene>
<organism evidence="2 3">
    <name type="scientific">Sinanodonta woodiana</name>
    <name type="common">Chinese pond mussel</name>
    <name type="synonym">Anodonta woodiana</name>
    <dbReference type="NCBI Taxonomy" id="1069815"/>
    <lineage>
        <taxon>Eukaryota</taxon>
        <taxon>Metazoa</taxon>
        <taxon>Spiralia</taxon>
        <taxon>Lophotrochozoa</taxon>
        <taxon>Mollusca</taxon>
        <taxon>Bivalvia</taxon>
        <taxon>Autobranchia</taxon>
        <taxon>Heteroconchia</taxon>
        <taxon>Palaeoheterodonta</taxon>
        <taxon>Unionida</taxon>
        <taxon>Unionoidea</taxon>
        <taxon>Unionidae</taxon>
        <taxon>Unioninae</taxon>
        <taxon>Sinanodonta</taxon>
    </lineage>
</organism>
<evidence type="ECO:0000256" key="1">
    <source>
        <dbReference type="SAM" id="SignalP"/>
    </source>
</evidence>
<feature type="chain" id="PRO_5044763354" evidence="1">
    <location>
        <begin position="17"/>
        <end position="100"/>
    </location>
</feature>
<sequence length="100" mass="11565">MLTVKSLCHWSLLVTSYSMTNNMVVKYSPDRTPVRRTNNDALRKQYLDVTVNSLETKITRQHEDNVYKVGDRMRGSLDMDKHTIISLANIRAHQDTMAKP</sequence>
<evidence type="ECO:0000313" key="3">
    <source>
        <dbReference type="Proteomes" id="UP001634394"/>
    </source>
</evidence>
<evidence type="ECO:0000313" key="2">
    <source>
        <dbReference type="EMBL" id="KAL3866841.1"/>
    </source>
</evidence>